<keyword evidence="3" id="KW-1185">Reference proteome</keyword>
<sequence>MHRFSAWLERKDGANKFRDNASNRSSLSLRTYMSRTSDSSASQSPTSPVVKRSLSRRSQKQERLTPARPTLLVVGRRHTQSNIHLVTEDTPSKGGEKLRKPRPFSLDVLARPLRKREKSVPPAAEPAPPQYNPFWDAESIYSGHDYDEDIGPYKFEPPAALDMRSVRVRTPTISSVDISAPCEVEIVHANHSTPQLVPCHTPSFNVSTASL</sequence>
<protein>
    <submittedName>
        <fullName evidence="2">Uncharacterized protein</fullName>
    </submittedName>
</protein>
<reference evidence="2 3" key="1">
    <citation type="journal article" date="2015" name="Fungal Genet. Biol.">
        <title>Evolution of novel wood decay mechanisms in Agaricales revealed by the genome sequences of Fistulina hepatica and Cylindrobasidium torrendii.</title>
        <authorList>
            <person name="Floudas D."/>
            <person name="Held B.W."/>
            <person name="Riley R."/>
            <person name="Nagy L.G."/>
            <person name="Koehler G."/>
            <person name="Ransdell A.S."/>
            <person name="Younus H."/>
            <person name="Chow J."/>
            <person name="Chiniquy J."/>
            <person name="Lipzen A."/>
            <person name="Tritt A."/>
            <person name="Sun H."/>
            <person name="Haridas S."/>
            <person name="LaButti K."/>
            <person name="Ohm R.A."/>
            <person name="Kues U."/>
            <person name="Blanchette R.A."/>
            <person name="Grigoriev I.V."/>
            <person name="Minto R.E."/>
            <person name="Hibbett D.S."/>
        </authorList>
    </citation>
    <scope>NUCLEOTIDE SEQUENCE [LARGE SCALE GENOMIC DNA]</scope>
    <source>
        <strain evidence="2 3">FP15055 ss-10</strain>
    </source>
</reference>
<accession>A0A0D7BB21</accession>
<dbReference type="Proteomes" id="UP000054007">
    <property type="component" value="Unassembled WGS sequence"/>
</dbReference>
<dbReference type="AlphaFoldDB" id="A0A0D7BB21"/>
<proteinExistence type="predicted"/>
<evidence type="ECO:0000256" key="1">
    <source>
        <dbReference type="SAM" id="MobiDB-lite"/>
    </source>
</evidence>
<feature type="compositionally biased region" description="Low complexity" evidence="1">
    <location>
        <begin position="34"/>
        <end position="48"/>
    </location>
</feature>
<name>A0A0D7BB21_9AGAR</name>
<dbReference type="EMBL" id="KN880519">
    <property type="protein sequence ID" value="KIY67717.1"/>
    <property type="molecule type" value="Genomic_DNA"/>
</dbReference>
<feature type="region of interest" description="Disordered" evidence="1">
    <location>
        <begin position="32"/>
        <end position="70"/>
    </location>
</feature>
<evidence type="ECO:0000313" key="2">
    <source>
        <dbReference type="EMBL" id="KIY67717.1"/>
    </source>
</evidence>
<evidence type="ECO:0000313" key="3">
    <source>
        <dbReference type="Proteomes" id="UP000054007"/>
    </source>
</evidence>
<gene>
    <name evidence="2" type="ORF">CYLTODRAFT_490408</name>
</gene>
<organism evidence="2 3">
    <name type="scientific">Cylindrobasidium torrendii FP15055 ss-10</name>
    <dbReference type="NCBI Taxonomy" id="1314674"/>
    <lineage>
        <taxon>Eukaryota</taxon>
        <taxon>Fungi</taxon>
        <taxon>Dikarya</taxon>
        <taxon>Basidiomycota</taxon>
        <taxon>Agaricomycotina</taxon>
        <taxon>Agaricomycetes</taxon>
        <taxon>Agaricomycetidae</taxon>
        <taxon>Agaricales</taxon>
        <taxon>Marasmiineae</taxon>
        <taxon>Physalacriaceae</taxon>
        <taxon>Cylindrobasidium</taxon>
    </lineage>
</organism>